<reference evidence="2" key="1">
    <citation type="submission" date="2020-10" db="EMBL/GenBank/DDBJ databases">
        <title>Ca. Dormibacterota MAGs.</title>
        <authorList>
            <person name="Montgomery K."/>
        </authorList>
    </citation>
    <scope>NUCLEOTIDE SEQUENCE [LARGE SCALE GENOMIC DNA]</scope>
    <source>
        <strain evidence="2">SC8812_S17_10</strain>
    </source>
</reference>
<keyword evidence="2" id="KW-0032">Aminotransferase</keyword>
<dbReference type="RefSeq" id="WP_338200411.1">
    <property type="nucleotide sequence ID" value="NZ_JAEKNR010000082.1"/>
</dbReference>
<proteinExistence type="predicted"/>
<dbReference type="InterPro" id="IPR015422">
    <property type="entry name" value="PyrdxlP-dep_Trfase_small"/>
</dbReference>
<dbReference type="EMBL" id="JAEKNR010000082">
    <property type="protein sequence ID" value="MBJ7597857.1"/>
    <property type="molecule type" value="Genomic_DNA"/>
</dbReference>
<keyword evidence="2" id="KW-0808">Transferase</keyword>
<accession>A0A934K5T2</accession>
<dbReference type="Gene3D" id="3.40.640.10">
    <property type="entry name" value="Type I PLP-dependent aspartate aminotransferase-like (Major domain)"/>
    <property type="match status" value="1"/>
</dbReference>
<dbReference type="AlphaFoldDB" id="A0A934K5T2"/>
<dbReference type="InterPro" id="IPR015424">
    <property type="entry name" value="PyrdxlP-dep_Trfase"/>
</dbReference>
<dbReference type="PANTHER" id="PTHR43586:SF4">
    <property type="entry name" value="ISOPENICILLIN N EPIMERASE"/>
    <property type="match status" value="1"/>
</dbReference>
<dbReference type="SUPFAM" id="SSF53383">
    <property type="entry name" value="PLP-dependent transferases"/>
    <property type="match status" value="1"/>
</dbReference>
<dbReference type="InterPro" id="IPR000192">
    <property type="entry name" value="Aminotrans_V_dom"/>
</dbReference>
<comment type="caution">
    <text evidence="2">The sequence shown here is derived from an EMBL/GenBank/DDBJ whole genome shotgun (WGS) entry which is preliminary data.</text>
</comment>
<keyword evidence="3" id="KW-1185">Reference proteome</keyword>
<evidence type="ECO:0000259" key="1">
    <source>
        <dbReference type="Pfam" id="PF00266"/>
    </source>
</evidence>
<evidence type="ECO:0000313" key="3">
    <source>
        <dbReference type="Proteomes" id="UP000612893"/>
    </source>
</evidence>
<sequence>MSAMRADFPVLERLAYLNAGSVGPLSRGTADVMAEWERAGLTGGRGAHSSFAARLELRERLRTALADMLGVPPENLALTGSTTDGCHIVLAGLGLRPEDEVVTTDAEHIGLLGTLGSTGAAIRVAPVLGRSAPEALRAVVDAVTPRTRLIALSHVLWLNGQVLPVADIKRETGLPVLVDGAQSVGAIPVRVTDVDYYTVSGQKWLCGPELTGALYVVDPEALRPRMHVDPATTGLPERTGASRLEMLLHPGALSAGLLHAIEELPPDAFERAAELTRHCRQALLTSGLNVLTEADQGTLVSFTTALTPEDAVSSCEEHGVVIRALPNGWLRASCGWWNSVEDVDRLVASLLVD</sequence>
<organism evidence="2 3">
    <name type="scientific">Candidatus Nephthysia bennettiae</name>
    <dbReference type="NCBI Taxonomy" id="3127016"/>
    <lineage>
        <taxon>Bacteria</taxon>
        <taxon>Bacillati</taxon>
        <taxon>Candidatus Dormiibacterota</taxon>
        <taxon>Candidatus Dormibacteria</taxon>
        <taxon>Candidatus Dormibacterales</taxon>
        <taxon>Candidatus Dormibacteraceae</taxon>
        <taxon>Candidatus Nephthysia</taxon>
    </lineage>
</organism>
<gene>
    <name evidence="2" type="ORF">JF922_07195</name>
</gene>
<dbReference type="GO" id="GO:0008483">
    <property type="term" value="F:transaminase activity"/>
    <property type="evidence" value="ECO:0007669"/>
    <property type="project" value="UniProtKB-KW"/>
</dbReference>
<dbReference type="Pfam" id="PF00266">
    <property type="entry name" value="Aminotran_5"/>
    <property type="match status" value="1"/>
</dbReference>
<dbReference type="Gene3D" id="3.90.1150.10">
    <property type="entry name" value="Aspartate Aminotransferase, domain 1"/>
    <property type="match status" value="1"/>
</dbReference>
<evidence type="ECO:0000313" key="2">
    <source>
        <dbReference type="EMBL" id="MBJ7597857.1"/>
    </source>
</evidence>
<dbReference type="Proteomes" id="UP000612893">
    <property type="component" value="Unassembled WGS sequence"/>
</dbReference>
<name>A0A934K5T2_9BACT</name>
<dbReference type="InterPro" id="IPR015421">
    <property type="entry name" value="PyrdxlP-dep_Trfase_major"/>
</dbReference>
<dbReference type="PANTHER" id="PTHR43586">
    <property type="entry name" value="CYSTEINE DESULFURASE"/>
    <property type="match status" value="1"/>
</dbReference>
<feature type="domain" description="Aminotransferase class V" evidence="1">
    <location>
        <begin position="43"/>
        <end position="345"/>
    </location>
</feature>
<protein>
    <submittedName>
        <fullName evidence="2">Aminotransferase class V-fold PLP-dependent enzyme</fullName>
    </submittedName>
</protein>